<reference evidence="2" key="1">
    <citation type="submission" date="2013-01" db="EMBL/GenBank/DDBJ databases">
        <title>Draft Genome Sequence of a Mulberry Tree, Morus notabilis C.K. Schneid.</title>
        <authorList>
            <person name="He N."/>
            <person name="Zhao S."/>
        </authorList>
    </citation>
    <scope>NUCLEOTIDE SEQUENCE</scope>
</reference>
<accession>W9SI01</accession>
<organism evidence="1 2">
    <name type="scientific">Morus notabilis</name>
    <dbReference type="NCBI Taxonomy" id="981085"/>
    <lineage>
        <taxon>Eukaryota</taxon>
        <taxon>Viridiplantae</taxon>
        <taxon>Streptophyta</taxon>
        <taxon>Embryophyta</taxon>
        <taxon>Tracheophyta</taxon>
        <taxon>Spermatophyta</taxon>
        <taxon>Magnoliopsida</taxon>
        <taxon>eudicotyledons</taxon>
        <taxon>Gunneridae</taxon>
        <taxon>Pentapetalae</taxon>
        <taxon>rosids</taxon>
        <taxon>fabids</taxon>
        <taxon>Rosales</taxon>
        <taxon>Moraceae</taxon>
        <taxon>Moreae</taxon>
        <taxon>Morus</taxon>
    </lineage>
</organism>
<evidence type="ECO:0000313" key="1">
    <source>
        <dbReference type="EMBL" id="EXC32911.1"/>
    </source>
</evidence>
<evidence type="ECO:0000313" key="2">
    <source>
        <dbReference type="Proteomes" id="UP000030645"/>
    </source>
</evidence>
<name>W9SI01_9ROSA</name>
<protein>
    <submittedName>
        <fullName evidence="1">Uncharacterized protein</fullName>
    </submittedName>
</protein>
<sequence length="111" mass="11931">MRKNWDASVDSSTLELGIGTSQKSSIKTNSITRVHCPGNKEVYEPKPGISDTTEALRVNTGDKLFEAGVDVVDREDDDEAGLDGNPDVVWDLTNGAKACLAACNTRNIFSS</sequence>
<gene>
    <name evidence="1" type="ORF">L484_013026</name>
</gene>
<keyword evidence="2" id="KW-1185">Reference proteome</keyword>
<dbReference type="AlphaFoldDB" id="W9SI01"/>
<dbReference type="EMBL" id="KE346316">
    <property type="protein sequence ID" value="EXC32911.1"/>
    <property type="molecule type" value="Genomic_DNA"/>
</dbReference>
<proteinExistence type="predicted"/>
<dbReference type="Proteomes" id="UP000030645">
    <property type="component" value="Unassembled WGS sequence"/>
</dbReference>